<dbReference type="Proteomes" id="UP001652660">
    <property type="component" value="Unplaced"/>
</dbReference>
<name>A0ABM4WCR6_COFAR</name>
<evidence type="ECO:0000313" key="3">
    <source>
        <dbReference type="RefSeq" id="XP_071929586.1"/>
    </source>
</evidence>
<dbReference type="SUPFAM" id="SSF81606">
    <property type="entry name" value="PP2C-like"/>
    <property type="match status" value="1"/>
</dbReference>
<feature type="domain" description="PPM-type phosphatase" evidence="1">
    <location>
        <begin position="1"/>
        <end position="306"/>
    </location>
</feature>
<keyword evidence="2" id="KW-1185">Reference proteome</keyword>
<dbReference type="PROSITE" id="PS51746">
    <property type="entry name" value="PPM_2"/>
    <property type="match status" value="1"/>
</dbReference>
<protein>
    <submittedName>
        <fullName evidence="3">Probable protein phosphatase 2C 3</fullName>
    </submittedName>
</protein>
<dbReference type="CDD" id="cd00143">
    <property type="entry name" value="PP2Cc"/>
    <property type="match status" value="1"/>
</dbReference>
<dbReference type="SMART" id="SM00332">
    <property type="entry name" value="PP2Cc"/>
    <property type="match status" value="1"/>
</dbReference>
<dbReference type="Gene3D" id="3.60.40.10">
    <property type="entry name" value="PPM-type phosphatase domain"/>
    <property type="match status" value="1"/>
</dbReference>
<sequence length="437" mass="46832">MCGVRLVQQVWPHYSHMFGMPVMVHSCISSLLGSSVALSSSQLIVDENLLVSSWFKSVPPTKVTTKAVSWLPPAAGWYKLNTDASVRDTSASGDGNLVNHILSAIPRGLGREEWLQALPRALVAGFVKTDKEFQSRGQTSGTTATFVIVDGWTVTVASVGDSRCVLDTQGGAVTALTVDHRLEENVEERERVTASGGEVGRLSIFGGSEIGPLRCWPGGLCLSRSIGDMDVGEFIVPIPHVKQVKLSNAGGRMIIASDGIWDALSSEVAAKSCRGLPAELAARQVVKEALRTRGLKDDTTCIVVDIIPPDNTVQPPAPPKKYNKFQAFLFRKIFRDSSSRLSKKLSAVGIVEELFEEGSAMLAERLGNDDSSGQTTVGLFICAVCQTDLAPSEGISVHAGSIFSTSSKPWQGPFLCSDCRNKKDAMEGKRPSGVKVV</sequence>
<dbReference type="GeneID" id="140032706"/>
<dbReference type="InterPro" id="IPR015655">
    <property type="entry name" value="PP2C"/>
</dbReference>
<proteinExistence type="predicted"/>
<dbReference type="RefSeq" id="XP_071929586.1">
    <property type="nucleotide sequence ID" value="XM_072073485.1"/>
</dbReference>
<dbReference type="Pfam" id="PF00481">
    <property type="entry name" value="PP2C"/>
    <property type="match status" value="1"/>
</dbReference>
<dbReference type="InterPro" id="IPR001932">
    <property type="entry name" value="PPM-type_phosphatase-like_dom"/>
</dbReference>
<accession>A0ABM4WCR6</accession>
<reference evidence="3" key="1">
    <citation type="submission" date="2025-08" db="UniProtKB">
        <authorList>
            <consortium name="RefSeq"/>
        </authorList>
    </citation>
    <scope>IDENTIFICATION</scope>
    <source>
        <tissue evidence="3">Leaves</tissue>
    </source>
</reference>
<evidence type="ECO:0000259" key="1">
    <source>
        <dbReference type="PROSITE" id="PS51746"/>
    </source>
</evidence>
<evidence type="ECO:0000313" key="2">
    <source>
        <dbReference type="Proteomes" id="UP001652660"/>
    </source>
</evidence>
<dbReference type="PANTHER" id="PTHR47992">
    <property type="entry name" value="PROTEIN PHOSPHATASE"/>
    <property type="match status" value="1"/>
</dbReference>
<organism evidence="2 3">
    <name type="scientific">Coffea arabica</name>
    <name type="common">Arabian coffee</name>
    <dbReference type="NCBI Taxonomy" id="13443"/>
    <lineage>
        <taxon>Eukaryota</taxon>
        <taxon>Viridiplantae</taxon>
        <taxon>Streptophyta</taxon>
        <taxon>Embryophyta</taxon>
        <taxon>Tracheophyta</taxon>
        <taxon>Spermatophyta</taxon>
        <taxon>Magnoliopsida</taxon>
        <taxon>eudicotyledons</taxon>
        <taxon>Gunneridae</taxon>
        <taxon>Pentapetalae</taxon>
        <taxon>asterids</taxon>
        <taxon>lamiids</taxon>
        <taxon>Gentianales</taxon>
        <taxon>Rubiaceae</taxon>
        <taxon>Ixoroideae</taxon>
        <taxon>Gardenieae complex</taxon>
        <taxon>Bertiereae - Coffeeae clade</taxon>
        <taxon>Coffeeae</taxon>
        <taxon>Coffea</taxon>
    </lineage>
</organism>
<gene>
    <name evidence="3" type="primary">LOC140032706</name>
</gene>
<dbReference type="InterPro" id="IPR036457">
    <property type="entry name" value="PPM-type-like_dom_sf"/>
</dbReference>